<name>A0A6G1HRQ3_9PEZI</name>
<sequence length="233" mass="26125">MHWNNLEGLWPNLLRVNRVIRVENAFTVSESIFSHWSPSKQYLSVNSQVQLERAKLIAIPFSSTAAKALPSRPTRTNLLEASNIRSMAKLGGAYLPPPPHQSTNQQTAKVITQVLTTAARVRLTQRPPARIYFKPAARVRAPQALRHRRRPVPIVSAVSAADFAHKRRRIQRLRFPGFHKQPGVCRNSVFRNAVAAAWPSVRTATALLPASAVQGPEREKLSRADCVMLLWLI</sequence>
<proteinExistence type="predicted"/>
<reference evidence="1" key="1">
    <citation type="journal article" date="2020" name="Stud. Mycol.">
        <title>101 Dothideomycetes genomes: a test case for predicting lifestyles and emergence of pathogens.</title>
        <authorList>
            <person name="Haridas S."/>
            <person name="Albert R."/>
            <person name="Binder M."/>
            <person name="Bloem J."/>
            <person name="Labutti K."/>
            <person name="Salamov A."/>
            <person name="Andreopoulos B."/>
            <person name="Baker S."/>
            <person name="Barry K."/>
            <person name="Bills G."/>
            <person name="Bluhm B."/>
            <person name="Cannon C."/>
            <person name="Castanera R."/>
            <person name="Culley D."/>
            <person name="Daum C."/>
            <person name="Ezra D."/>
            <person name="Gonzalez J."/>
            <person name="Henrissat B."/>
            <person name="Kuo A."/>
            <person name="Liang C."/>
            <person name="Lipzen A."/>
            <person name="Lutzoni F."/>
            <person name="Magnuson J."/>
            <person name="Mondo S."/>
            <person name="Nolan M."/>
            <person name="Ohm R."/>
            <person name="Pangilinan J."/>
            <person name="Park H.-J."/>
            <person name="Ramirez L."/>
            <person name="Alfaro M."/>
            <person name="Sun H."/>
            <person name="Tritt A."/>
            <person name="Yoshinaga Y."/>
            <person name="Zwiers L.-H."/>
            <person name="Turgeon B."/>
            <person name="Goodwin S."/>
            <person name="Spatafora J."/>
            <person name="Crous P."/>
            <person name="Grigoriev I."/>
        </authorList>
    </citation>
    <scope>NUCLEOTIDE SEQUENCE</scope>
    <source>
        <strain evidence="1">CBS 262.69</strain>
    </source>
</reference>
<evidence type="ECO:0000313" key="2">
    <source>
        <dbReference type="Proteomes" id="UP000799640"/>
    </source>
</evidence>
<keyword evidence="2" id="KW-1185">Reference proteome</keyword>
<organism evidence="1 2">
    <name type="scientific">Trichodelitschia bisporula</name>
    <dbReference type="NCBI Taxonomy" id="703511"/>
    <lineage>
        <taxon>Eukaryota</taxon>
        <taxon>Fungi</taxon>
        <taxon>Dikarya</taxon>
        <taxon>Ascomycota</taxon>
        <taxon>Pezizomycotina</taxon>
        <taxon>Dothideomycetes</taxon>
        <taxon>Dothideomycetes incertae sedis</taxon>
        <taxon>Phaeotrichales</taxon>
        <taxon>Phaeotrichaceae</taxon>
        <taxon>Trichodelitschia</taxon>
    </lineage>
</organism>
<dbReference type="AlphaFoldDB" id="A0A6G1HRQ3"/>
<dbReference type="EMBL" id="ML996699">
    <property type="protein sequence ID" value="KAF2398738.1"/>
    <property type="molecule type" value="Genomic_DNA"/>
</dbReference>
<protein>
    <submittedName>
        <fullName evidence="1">Uncharacterized protein</fullName>
    </submittedName>
</protein>
<gene>
    <name evidence="1" type="ORF">EJ06DRAFT_90173</name>
</gene>
<evidence type="ECO:0000313" key="1">
    <source>
        <dbReference type="EMBL" id="KAF2398738.1"/>
    </source>
</evidence>
<dbReference type="Proteomes" id="UP000799640">
    <property type="component" value="Unassembled WGS sequence"/>
</dbReference>
<accession>A0A6G1HRQ3</accession>